<organism evidence="1 2">
    <name type="scientific">Pistacia atlantica</name>
    <dbReference type="NCBI Taxonomy" id="434234"/>
    <lineage>
        <taxon>Eukaryota</taxon>
        <taxon>Viridiplantae</taxon>
        <taxon>Streptophyta</taxon>
        <taxon>Embryophyta</taxon>
        <taxon>Tracheophyta</taxon>
        <taxon>Spermatophyta</taxon>
        <taxon>Magnoliopsida</taxon>
        <taxon>eudicotyledons</taxon>
        <taxon>Gunneridae</taxon>
        <taxon>Pentapetalae</taxon>
        <taxon>rosids</taxon>
        <taxon>malvids</taxon>
        <taxon>Sapindales</taxon>
        <taxon>Anacardiaceae</taxon>
        <taxon>Pistacia</taxon>
    </lineage>
</organism>
<sequence length="79" mass="8725">MENVMFSLEGFNFSEVQDKLSSADNGFEIMRGGNIGKQFNSYGTEDWGGSGAIDSLYSGYGFYQDVSSSEEIIFSNIHD</sequence>
<reference evidence="2" key="1">
    <citation type="journal article" date="2023" name="G3 (Bethesda)">
        <title>Genome assembly and association tests identify interacting loci associated with vigor, precocity, and sex in interspecific pistachio rootstocks.</title>
        <authorList>
            <person name="Palmer W."/>
            <person name="Jacygrad E."/>
            <person name="Sagayaradj S."/>
            <person name="Cavanaugh K."/>
            <person name="Han R."/>
            <person name="Bertier L."/>
            <person name="Beede B."/>
            <person name="Kafkas S."/>
            <person name="Golino D."/>
            <person name="Preece J."/>
            <person name="Michelmore R."/>
        </authorList>
    </citation>
    <scope>NUCLEOTIDE SEQUENCE [LARGE SCALE GENOMIC DNA]</scope>
</reference>
<dbReference type="Proteomes" id="UP001164250">
    <property type="component" value="Chromosome 7"/>
</dbReference>
<gene>
    <name evidence="1" type="ORF">Patl1_24899</name>
</gene>
<accession>A0ACC1B1P1</accession>
<name>A0ACC1B1P1_9ROSI</name>
<comment type="caution">
    <text evidence="1">The sequence shown here is derived from an EMBL/GenBank/DDBJ whole genome shotgun (WGS) entry which is preliminary data.</text>
</comment>
<protein>
    <submittedName>
        <fullName evidence="1">Uncharacterized protein</fullName>
    </submittedName>
</protein>
<keyword evidence="2" id="KW-1185">Reference proteome</keyword>
<evidence type="ECO:0000313" key="2">
    <source>
        <dbReference type="Proteomes" id="UP001164250"/>
    </source>
</evidence>
<proteinExistence type="predicted"/>
<dbReference type="EMBL" id="CM047903">
    <property type="protein sequence ID" value="KAJ0092830.1"/>
    <property type="molecule type" value="Genomic_DNA"/>
</dbReference>
<evidence type="ECO:0000313" key="1">
    <source>
        <dbReference type="EMBL" id="KAJ0092830.1"/>
    </source>
</evidence>